<keyword evidence="4 8" id="KW-1133">Transmembrane helix</keyword>
<dbReference type="OrthoDB" id="5985669at2759"/>
<feature type="region of interest" description="Disordered" evidence="7">
    <location>
        <begin position="59"/>
        <end position="80"/>
    </location>
</feature>
<comment type="caution">
    <text evidence="10">The sequence shown here is derived from an EMBL/GenBank/DDBJ whole genome shotgun (WGS) entry which is preliminary data.</text>
</comment>
<dbReference type="Pfam" id="PF07782">
    <property type="entry name" value="DC_STAMP"/>
    <property type="match status" value="1"/>
</dbReference>
<feature type="domain" description="SH3" evidence="9">
    <location>
        <begin position="1"/>
        <end position="61"/>
    </location>
</feature>
<evidence type="ECO:0000313" key="10">
    <source>
        <dbReference type="EMBL" id="CAD5124455.1"/>
    </source>
</evidence>
<feature type="transmembrane region" description="Helical" evidence="8">
    <location>
        <begin position="138"/>
        <end position="162"/>
    </location>
</feature>
<keyword evidence="11" id="KW-1185">Reference proteome</keyword>
<evidence type="ECO:0000256" key="7">
    <source>
        <dbReference type="SAM" id="MobiDB-lite"/>
    </source>
</evidence>
<evidence type="ECO:0000256" key="4">
    <source>
        <dbReference type="ARBA" id="ARBA00022989"/>
    </source>
</evidence>
<accession>A0A7I8W7Z2</accession>
<keyword evidence="2 6" id="KW-0728">SH3 domain</keyword>
<name>A0A7I8W7Z2_9ANNE</name>
<dbReference type="PANTHER" id="PTHR21041">
    <property type="entry name" value="DENDRITIC CELL-SPECIFIC TRANSMEMBRANE PROTEIN"/>
    <property type="match status" value="1"/>
</dbReference>
<dbReference type="InterPro" id="IPR001452">
    <property type="entry name" value="SH3_domain"/>
</dbReference>
<protein>
    <submittedName>
        <fullName evidence="10">DgyrCDS12737</fullName>
    </submittedName>
</protein>
<evidence type="ECO:0000256" key="6">
    <source>
        <dbReference type="PROSITE-ProRule" id="PRU00192"/>
    </source>
</evidence>
<dbReference type="EMBL" id="CAJFCJ010000021">
    <property type="protein sequence ID" value="CAD5124455.1"/>
    <property type="molecule type" value="Genomic_DNA"/>
</dbReference>
<dbReference type="PANTHER" id="PTHR21041:SF9">
    <property type="entry name" value="DENDRITIC CELL-SPECIFIC TRANSMEMBRANE PROTEIN-LIKE DOMAIN-CONTAINING PROTEIN"/>
    <property type="match status" value="1"/>
</dbReference>
<dbReference type="Pfam" id="PF26037">
    <property type="entry name" value="zf-RING_DCST1_C"/>
    <property type="match status" value="1"/>
</dbReference>
<comment type="subcellular location">
    <subcellularLocation>
        <location evidence="1">Membrane</location>
        <topology evidence="1">Multi-pass membrane protein</topology>
    </subcellularLocation>
</comment>
<dbReference type="Proteomes" id="UP000549394">
    <property type="component" value="Unassembled WGS sequence"/>
</dbReference>
<dbReference type="InterPro" id="IPR012858">
    <property type="entry name" value="DC_STAMP-like"/>
</dbReference>
<keyword evidence="3 8" id="KW-0812">Transmembrane</keyword>
<dbReference type="PROSITE" id="PS50002">
    <property type="entry name" value="SH3"/>
    <property type="match status" value="1"/>
</dbReference>
<feature type="transmembrane region" description="Helical" evidence="8">
    <location>
        <begin position="643"/>
        <end position="666"/>
    </location>
</feature>
<dbReference type="InterPro" id="IPR058842">
    <property type="entry name" value="DCST1_C"/>
</dbReference>
<evidence type="ECO:0000256" key="2">
    <source>
        <dbReference type="ARBA" id="ARBA00022443"/>
    </source>
</evidence>
<reference evidence="10 11" key="1">
    <citation type="submission" date="2020-08" db="EMBL/GenBank/DDBJ databases">
        <authorList>
            <person name="Hejnol A."/>
        </authorList>
    </citation>
    <scope>NUCLEOTIDE SEQUENCE [LARGE SCALE GENOMIC DNA]</scope>
</reference>
<feature type="transmembrane region" description="Helical" evidence="8">
    <location>
        <begin position="550"/>
        <end position="571"/>
    </location>
</feature>
<evidence type="ECO:0000256" key="8">
    <source>
        <dbReference type="SAM" id="Phobius"/>
    </source>
</evidence>
<sequence length="809" mass="92493">MQRRYRVLNARQAQQAGDLQLEENDLIEEIRILDNGLILCKNSTNNELGLISADSVELRATPERRSSTSSSESSESGRTTQLKKFALVKPIKTSVASPTIQCQNELNDQKNVWETDFRGKKTRNRRNKRTTVKRSRTCSVLCSVLSALFISSLNLFLMFSWFDYSLRTSIITSSTLLFILTILFISSRLLRCTTALMLPTASTCQGRISCLILLGGLLLKGPIENIYDNVGEICRSLSCATELSYNQSEILLQPFDAMMQQLNHTSRQLQSAANNITRRFVPLNESLILADKSFRNGDAIMKETTKTCRSLVAAAYKDCKNGIVEAKSRCDDLVKGIAGMVQDAQDFFDKLQKNIPPERIEKRRAKDKKDKVDKKRPQVMCQSLKGADVCSVLSNSLSVCSHSTKYGKVAVRTAINATQRAIEDLRNSLHFKAEPILLKRRNSSKQISFTQSIERDFSEKTHFVRVTIIILHKMAPLSLILLVFTAWKYLQNYIVDIKFDNSYITREALLLDDRRRNVGIETLLPLKRHERRYVADTTATSDLTCEEETLYSTGICVLFLHVLISFVTYMFDYVLYWILSMISDSAGSVTSRGVKSNDVLMGEGALFDLLNRFISSFHSSENSAYALAVDSSKCTPKPSEPKLLFLFILFLLYIVLILTILFKAYIFRFRLKLAAYFYPERQKVRSAYLYSKLLNWRRKADSSLSTKVREEQRKRNLRQEIGLCKRLSRACPVFKTFSLDSRRCLACGQLEDRRYIDCNTPDCCGLYCEECFRDMSNKCALCERCFVPVRRDLTDEEEMMVLRADKVYL</sequence>
<feature type="compositionally biased region" description="Low complexity" evidence="7">
    <location>
        <begin position="67"/>
        <end position="80"/>
    </location>
</feature>
<dbReference type="InterPro" id="IPR051856">
    <property type="entry name" value="CSR-E3_Ligase_Protein"/>
</dbReference>
<keyword evidence="5 8" id="KW-0472">Membrane</keyword>
<dbReference type="SUPFAM" id="SSF50044">
    <property type="entry name" value="SH3-domain"/>
    <property type="match status" value="1"/>
</dbReference>
<proteinExistence type="predicted"/>
<dbReference type="InterPro" id="IPR036028">
    <property type="entry name" value="SH3-like_dom_sf"/>
</dbReference>
<feature type="transmembrane region" description="Helical" evidence="8">
    <location>
        <begin position="168"/>
        <end position="190"/>
    </location>
</feature>
<organism evidence="10 11">
    <name type="scientific">Dimorphilus gyrociliatus</name>
    <dbReference type="NCBI Taxonomy" id="2664684"/>
    <lineage>
        <taxon>Eukaryota</taxon>
        <taxon>Metazoa</taxon>
        <taxon>Spiralia</taxon>
        <taxon>Lophotrochozoa</taxon>
        <taxon>Annelida</taxon>
        <taxon>Polychaeta</taxon>
        <taxon>Polychaeta incertae sedis</taxon>
        <taxon>Dinophilidae</taxon>
        <taxon>Dimorphilus</taxon>
    </lineage>
</organism>
<evidence type="ECO:0000259" key="9">
    <source>
        <dbReference type="PROSITE" id="PS50002"/>
    </source>
</evidence>
<evidence type="ECO:0000313" key="11">
    <source>
        <dbReference type="Proteomes" id="UP000549394"/>
    </source>
</evidence>
<gene>
    <name evidence="10" type="ORF">DGYR_LOCUS11997</name>
</gene>
<evidence type="ECO:0000256" key="1">
    <source>
        <dbReference type="ARBA" id="ARBA00004141"/>
    </source>
</evidence>
<evidence type="ECO:0000256" key="3">
    <source>
        <dbReference type="ARBA" id="ARBA00022692"/>
    </source>
</evidence>
<evidence type="ECO:0000256" key="5">
    <source>
        <dbReference type="ARBA" id="ARBA00023136"/>
    </source>
</evidence>
<dbReference type="AlphaFoldDB" id="A0A7I8W7Z2"/>
<dbReference type="GO" id="GO:0016020">
    <property type="term" value="C:membrane"/>
    <property type="evidence" value="ECO:0007669"/>
    <property type="project" value="UniProtKB-SubCell"/>
</dbReference>